<dbReference type="InterPro" id="IPR000375">
    <property type="entry name" value="Dynamin_stalk"/>
</dbReference>
<evidence type="ECO:0000313" key="7">
    <source>
        <dbReference type="EMBL" id="POW05920.1"/>
    </source>
</evidence>
<reference evidence="7 8" key="1">
    <citation type="submission" date="2017-12" db="EMBL/GenBank/DDBJ databases">
        <title>Gene loss provides genomic basis for host adaptation in cereal stripe rust fungi.</title>
        <authorList>
            <person name="Xia C."/>
        </authorList>
    </citation>
    <scope>NUCLEOTIDE SEQUENCE [LARGE SCALE GENOMIC DNA]</scope>
    <source>
        <strain evidence="7 8">93TX-2</strain>
    </source>
</reference>
<evidence type="ECO:0000256" key="1">
    <source>
        <dbReference type="ARBA" id="ARBA00022741"/>
    </source>
</evidence>
<sequence length="829" mass="92354">MDGGEKFQFGLEADLITLVNRLQDTFNAIGGETVDLPQIVVIGSQSSGKSSVLETIVGRDFLPRGSGIVTRRPLVLQLINLPSIVPSESSSTHSGSEYGEFLHLPNRRFTEFEEIRKEIENETLRVAGSNNGISRLPINVKIHSPHVLNLTLVDLPGLTKLPVGDQPTDIERQIRNLALEYISKPNSVILAVSPANVDLANSDSLKLARTVDPQGRRTIGVLTKLDLMDTGTNALDILTGRIYPLKLGFTGIVNRSQHDINMKTPMEKALAKEDEFFHHHPAYRNIAHRCGTKFLAKTLNQVLMSHIRDKLPDMKARLNTLMGQTQQELNAFGGDSAFWGKQNRGSLVLKLMTQFVKDFVSSIDGSQANLSTKELCGGARIHYIFNEVFGQALQTLNPMENLNNMDIRTSIRNSTGTRSSLFIPEAAFDLLIKPQIKLLEPPGLRCVELVYEELMKICHNCTNSELQRYPRLHAQLIEAVSELLRERLGPTSEYRSTVSSWVECTSQWVFGSKKGAQRFLSANCYIFWLCGKLGSHPGFATLSSSLIFSVSDGDVEDSSSAIEDEEGNSQRSTAFQQNHRQIPTLNGQVFRPSSAPIDQLQSGVTSNPKRILSENRHSGPLHPPPPHFHRDHHHSASQQYGSAKDSFLNYFFGGNANGLGSAMLAQPPHRQRHKTVGHDAVENSSSQVVEGSHPFQVAHKTPGFEGAHAAFNMKSLDKHFPVTTAGDDQKEVHLSEREQMEINLIRSLMMSYFSIVRQTIQDLVPKAVMHLLVNHVREGVQNRLVSSLYREDLFEGLLMEDEGLRTERERVKALLDAYKEAFKTLSEVL</sequence>
<feature type="compositionally biased region" description="Polar residues" evidence="4">
    <location>
        <begin position="599"/>
        <end position="608"/>
    </location>
</feature>
<dbReference type="Pfam" id="PF00350">
    <property type="entry name" value="Dynamin_N"/>
    <property type="match status" value="1"/>
</dbReference>
<dbReference type="GO" id="GO:0005525">
    <property type="term" value="F:GTP binding"/>
    <property type="evidence" value="ECO:0007669"/>
    <property type="project" value="UniProtKB-KW"/>
</dbReference>
<dbReference type="Gene3D" id="3.40.50.300">
    <property type="entry name" value="P-loop containing nucleotide triphosphate hydrolases"/>
    <property type="match status" value="1"/>
</dbReference>
<dbReference type="PANTHER" id="PTHR11566">
    <property type="entry name" value="DYNAMIN"/>
    <property type="match status" value="1"/>
</dbReference>
<dbReference type="Proteomes" id="UP000238274">
    <property type="component" value="Unassembled WGS sequence"/>
</dbReference>
<dbReference type="SMART" id="SM00053">
    <property type="entry name" value="DYNc"/>
    <property type="match status" value="1"/>
</dbReference>
<proteinExistence type="inferred from homology"/>
<evidence type="ECO:0000256" key="4">
    <source>
        <dbReference type="SAM" id="MobiDB-lite"/>
    </source>
</evidence>
<dbReference type="GO" id="GO:0003924">
    <property type="term" value="F:GTPase activity"/>
    <property type="evidence" value="ECO:0007669"/>
    <property type="project" value="InterPro"/>
</dbReference>
<evidence type="ECO:0000259" key="5">
    <source>
        <dbReference type="PROSITE" id="PS51388"/>
    </source>
</evidence>
<dbReference type="SMART" id="SM00302">
    <property type="entry name" value="GED"/>
    <property type="match status" value="1"/>
</dbReference>
<dbReference type="GO" id="GO:0000266">
    <property type="term" value="P:mitochondrial fission"/>
    <property type="evidence" value="ECO:0007669"/>
    <property type="project" value="TreeGrafter"/>
</dbReference>
<dbReference type="GO" id="GO:0016559">
    <property type="term" value="P:peroxisome fission"/>
    <property type="evidence" value="ECO:0007669"/>
    <property type="project" value="TreeGrafter"/>
</dbReference>
<dbReference type="InterPro" id="IPR003130">
    <property type="entry name" value="GED"/>
</dbReference>
<accession>A0A2S4V8Z4</accession>
<dbReference type="GO" id="GO:0016020">
    <property type="term" value="C:membrane"/>
    <property type="evidence" value="ECO:0007669"/>
    <property type="project" value="TreeGrafter"/>
</dbReference>
<dbReference type="FunFam" id="1.20.120.1240:FF:000029">
    <property type="entry name" value="Dynamin GTPase, variant"/>
    <property type="match status" value="1"/>
</dbReference>
<dbReference type="AlphaFoldDB" id="A0A2S4V8Z4"/>
<dbReference type="PRINTS" id="PR00195">
    <property type="entry name" value="DYNAMIN"/>
</dbReference>
<name>A0A2S4V8Z4_9BASI</name>
<dbReference type="VEuPathDB" id="FungiDB:PSHT_10608"/>
<dbReference type="GO" id="GO:0005874">
    <property type="term" value="C:microtubule"/>
    <property type="evidence" value="ECO:0007669"/>
    <property type="project" value="TreeGrafter"/>
</dbReference>
<dbReference type="GO" id="GO:0006897">
    <property type="term" value="P:endocytosis"/>
    <property type="evidence" value="ECO:0007669"/>
    <property type="project" value="TreeGrafter"/>
</dbReference>
<feature type="compositionally biased region" description="Acidic residues" evidence="4">
    <location>
        <begin position="557"/>
        <end position="567"/>
    </location>
</feature>
<dbReference type="GO" id="GO:0048312">
    <property type="term" value="P:intracellular distribution of mitochondria"/>
    <property type="evidence" value="ECO:0007669"/>
    <property type="project" value="TreeGrafter"/>
</dbReference>
<dbReference type="Pfam" id="PF02212">
    <property type="entry name" value="GED"/>
    <property type="match status" value="1"/>
</dbReference>
<evidence type="ECO:0000313" key="8">
    <source>
        <dbReference type="Proteomes" id="UP000238274"/>
    </source>
</evidence>
<dbReference type="InterPro" id="IPR001401">
    <property type="entry name" value="Dynamin_GTPase"/>
</dbReference>
<organism evidence="7 8">
    <name type="scientific">Puccinia striiformis</name>
    <dbReference type="NCBI Taxonomy" id="27350"/>
    <lineage>
        <taxon>Eukaryota</taxon>
        <taxon>Fungi</taxon>
        <taxon>Dikarya</taxon>
        <taxon>Basidiomycota</taxon>
        <taxon>Pucciniomycotina</taxon>
        <taxon>Pucciniomycetes</taxon>
        <taxon>Pucciniales</taxon>
        <taxon>Pucciniaceae</taxon>
        <taxon>Puccinia</taxon>
    </lineage>
</organism>
<dbReference type="InterPro" id="IPR045063">
    <property type="entry name" value="Dynamin_N"/>
</dbReference>
<reference evidence="8" key="3">
    <citation type="journal article" date="2018" name="Mol. Plant Microbe Interact.">
        <title>Genome sequence resources for the wheat stripe rust pathogen (Puccinia striiformis f. sp. tritici) and the barley stripe rust pathogen (Puccinia striiformis f. sp. hordei).</title>
        <authorList>
            <person name="Xia C."/>
            <person name="Wang M."/>
            <person name="Yin C."/>
            <person name="Cornejo O.E."/>
            <person name="Hulbert S.H."/>
            <person name="Chen X."/>
        </authorList>
    </citation>
    <scope>NUCLEOTIDE SEQUENCE [LARGE SCALE GENOMIC DNA]</scope>
    <source>
        <strain evidence="8">93TX-2</strain>
    </source>
</reference>
<dbReference type="PROSITE" id="PS51718">
    <property type="entry name" value="G_DYNAMIN_2"/>
    <property type="match status" value="1"/>
</dbReference>
<dbReference type="PANTHER" id="PTHR11566:SF235">
    <property type="entry name" value="DYNAMIN-RELATED PROTEIN DNM1"/>
    <property type="match status" value="1"/>
</dbReference>
<dbReference type="PROSITE" id="PS00410">
    <property type="entry name" value="G_DYNAMIN_1"/>
    <property type="match status" value="1"/>
</dbReference>
<dbReference type="OrthoDB" id="5061070at2759"/>
<feature type="domain" description="GED" evidence="5">
    <location>
        <begin position="742"/>
        <end position="829"/>
    </location>
</feature>
<evidence type="ECO:0000259" key="6">
    <source>
        <dbReference type="PROSITE" id="PS51718"/>
    </source>
</evidence>
<dbReference type="VEuPathDB" id="FungiDB:PSTT_16434"/>
<protein>
    <recommendedName>
        <fullName evidence="9">Dynamin GTPase</fullName>
    </recommendedName>
</protein>
<comment type="similarity">
    <text evidence="3">Belongs to the TRAFAC class dynamin-like GTPase superfamily. Dynamin/Fzo/YdjA family.</text>
</comment>
<dbReference type="Gene3D" id="1.20.120.1240">
    <property type="entry name" value="Dynamin, middle domain"/>
    <property type="match status" value="2"/>
</dbReference>
<dbReference type="SUPFAM" id="SSF52540">
    <property type="entry name" value="P-loop containing nucleoside triphosphate hydrolases"/>
    <property type="match status" value="1"/>
</dbReference>
<dbReference type="EMBL" id="PKSM01000165">
    <property type="protein sequence ID" value="POW05920.1"/>
    <property type="molecule type" value="Genomic_DNA"/>
</dbReference>
<comment type="caution">
    <text evidence="7">The sequence shown here is derived from an EMBL/GenBank/DDBJ whole genome shotgun (WGS) entry which is preliminary data.</text>
</comment>
<dbReference type="CDD" id="cd08771">
    <property type="entry name" value="DLP_1"/>
    <property type="match status" value="1"/>
</dbReference>
<dbReference type="InterPro" id="IPR022812">
    <property type="entry name" value="Dynamin"/>
</dbReference>
<feature type="region of interest" description="Disordered" evidence="4">
    <location>
        <begin position="662"/>
        <end position="683"/>
    </location>
</feature>
<dbReference type="InterPro" id="IPR019762">
    <property type="entry name" value="Dynamin_GTPase_CS"/>
</dbReference>
<feature type="domain" description="Dynamin-type G" evidence="6">
    <location>
        <begin position="33"/>
        <end position="312"/>
    </location>
</feature>
<gene>
    <name evidence="7" type="ORF">PSHT_10608</name>
</gene>
<dbReference type="VEuPathDB" id="FungiDB:PSTT_14265"/>
<dbReference type="InterPro" id="IPR027417">
    <property type="entry name" value="P-loop_NTPase"/>
</dbReference>
<dbReference type="PROSITE" id="PS51388">
    <property type="entry name" value="GED"/>
    <property type="match status" value="1"/>
</dbReference>
<feature type="region of interest" description="Disordered" evidence="4">
    <location>
        <begin position="557"/>
        <end position="576"/>
    </location>
</feature>
<evidence type="ECO:0008006" key="9">
    <source>
        <dbReference type="Google" id="ProtNLM"/>
    </source>
</evidence>
<dbReference type="Pfam" id="PF01031">
    <property type="entry name" value="Dynamin_M"/>
    <property type="match status" value="1"/>
</dbReference>
<evidence type="ECO:0000256" key="3">
    <source>
        <dbReference type="RuleBase" id="RU003932"/>
    </source>
</evidence>
<feature type="region of interest" description="Disordered" evidence="4">
    <location>
        <begin position="587"/>
        <end position="640"/>
    </location>
</feature>
<evidence type="ECO:0000256" key="2">
    <source>
        <dbReference type="ARBA" id="ARBA00023134"/>
    </source>
</evidence>
<dbReference type="GO" id="GO:0005739">
    <property type="term" value="C:mitochondrion"/>
    <property type="evidence" value="ECO:0007669"/>
    <property type="project" value="TreeGrafter"/>
</dbReference>
<dbReference type="InterPro" id="IPR030381">
    <property type="entry name" value="G_DYNAMIN_dom"/>
</dbReference>
<dbReference type="FunFam" id="3.40.50.300:FF:000383">
    <property type="entry name" value="Dynamin-like gtpase dnm1"/>
    <property type="match status" value="1"/>
</dbReference>
<dbReference type="GO" id="GO:0005777">
    <property type="term" value="C:peroxisome"/>
    <property type="evidence" value="ECO:0007669"/>
    <property type="project" value="TreeGrafter"/>
</dbReference>
<keyword evidence="1 3" id="KW-0547">Nucleotide-binding</keyword>
<reference evidence="8" key="2">
    <citation type="journal article" date="2018" name="BMC Genomics">
        <title>Genomic insights into host adaptation between the wheat stripe rust pathogen (Puccinia striiformis f. sp. tritici) and the barley stripe rust pathogen (Puccinia striiformis f. sp. hordei).</title>
        <authorList>
            <person name="Xia C."/>
            <person name="Wang M."/>
            <person name="Yin C."/>
            <person name="Cornejo O.E."/>
            <person name="Hulbert S.H."/>
            <person name="Chen X."/>
        </authorList>
    </citation>
    <scope>NUCLEOTIDE SEQUENCE [LARGE SCALE GENOMIC DNA]</scope>
    <source>
        <strain evidence="8">93TX-2</strain>
    </source>
</reference>
<dbReference type="GO" id="GO:0008017">
    <property type="term" value="F:microtubule binding"/>
    <property type="evidence" value="ECO:0007669"/>
    <property type="project" value="TreeGrafter"/>
</dbReference>
<dbReference type="InterPro" id="IPR020850">
    <property type="entry name" value="GED_dom"/>
</dbReference>
<keyword evidence="2 3" id="KW-0342">GTP-binding</keyword>
<keyword evidence="8" id="KW-1185">Reference proteome</keyword>